<sequence>MLLSVYRADYSPKEPVSSPPDALLANKINDSLRDELCTTDAGFGDQNAVDSGFASADEHGAILSGPRTPEDCVRIHTEGNTHLLNDREIAGLVVTGSAAIHALERMTMNPARAVRIRRLAFVQSINKDLSRLPHRNYDYSLVAGRCAENVTGYIPVPLGVIDKLVVDGVETSIPLATTEGALIASISRGCKAINAGSGVDTAVMGDGMTRAPVVQFKDIRQAAAAKMFLETTAAWHIAEAAFNSTTSYGRLQSMTSYVAGRHMYIRFKATTGDAMGMNMLSRGTKNCLRVLQKADRMPDFQVISLSGNLCSDKKPAAINWICGRGKSIIAEARIPRHVLATVLKTDAERLSQLNTAKNHVGSALAGNSSGGFNAHAANIVAAMFLATGQDIAQTVVSSNCLTLLECEEDGDLRASVTMPSIEVGTFGGGTHLPAQACMLDILGVGRSSSASGSNATQLARIVAATVLAAIALSFHSVTKFKGRDQDSQSYEYAAYLANSLTGGIELRRHMRPLSEDVGTIRAQEDWNRLVSPLKGYTGGLGPRWSVMQLAFPECLPERLEVISYANELAFIYDDFTELFDQAKLEKANDAMQAAFDEGLHSGKIASPEGGLKQVQSMLWEEMRQIDEPRAQTAMKAWIEFLKESAGREHEVAHTTLKAFLPYRILDVGEMFLFGLVTFGYGVTIPDEEYDDVRRLSRPCWAVIALQNDIFSWDKELEASKRKGASHVVNALWVIMEEHKVNLEKATEICKEESLKLIDEYMNNVRREQASKRLSRDSLIYLEALLWIISANAVWSLMAPRYYPELKYNELQLEMMERGVRETLALLKVGEGMEILPAEDLNKQSKALKTYLAEVAA</sequence>
<dbReference type="AlphaFoldDB" id="A0A2S6BYH2"/>
<dbReference type="Pfam" id="PF00368">
    <property type="entry name" value="HMG-CoA_red"/>
    <property type="match status" value="1"/>
</dbReference>
<dbReference type="Pfam" id="PF19086">
    <property type="entry name" value="Terpene_syn_C_2"/>
    <property type="match status" value="1"/>
</dbReference>
<dbReference type="SUPFAM" id="SSF56542">
    <property type="entry name" value="Substrate-binding domain of HMG-CoA reductase"/>
    <property type="match status" value="1"/>
</dbReference>
<comment type="caution">
    <text evidence="5">The sequence shown here is derived from an EMBL/GenBank/DDBJ whole genome shotgun (WGS) entry which is preliminary data.</text>
</comment>
<keyword evidence="6" id="KW-1185">Reference proteome</keyword>
<evidence type="ECO:0000256" key="1">
    <source>
        <dbReference type="ARBA" id="ARBA00007661"/>
    </source>
</evidence>
<dbReference type="InterPro" id="IPR008949">
    <property type="entry name" value="Isoprenoid_synthase_dom_sf"/>
</dbReference>
<dbReference type="InterPro" id="IPR004554">
    <property type="entry name" value="HMG_CoA_Rdtase_eu_arc"/>
</dbReference>
<dbReference type="SUPFAM" id="SSF48576">
    <property type="entry name" value="Terpenoid synthases"/>
    <property type="match status" value="1"/>
</dbReference>
<dbReference type="Gene3D" id="1.10.600.10">
    <property type="entry name" value="Farnesyl Diphosphate Synthase"/>
    <property type="match status" value="1"/>
</dbReference>
<dbReference type="GO" id="GO:0004420">
    <property type="term" value="F:hydroxymethylglutaryl-CoA reductase (NADPH) activity"/>
    <property type="evidence" value="ECO:0007669"/>
    <property type="project" value="UniProtKB-EC"/>
</dbReference>
<dbReference type="GO" id="GO:0005789">
    <property type="term" value="C:endoplasmic reticulum membrane"/>
    <property type="evidence" value="ECO:0007669"/>
    <property type="project" value="TreeGrafter"/>
</dbReference>
<name>A0A2S6BYH2_9PEZI</name>
<accession>A0A2S6BYH2</accession>
<dbReference type="EMBL" id="PNEN01001689">
    <property type="protein sequence ID" value="PPJ52523.1"/>
    <property type="molecule type" value="Genomic_DNA"/>
</dbReference>
<dbReference type="SUPFAM" id="SSF55035">
    <property type="entry name" value="NAD-binding domain of HMG-CoA reductase"/>
    <property type="match status" value="1"/>
</dbReference>
<dbReference type="GO" id="GO:0016126">
    <property type="term" value="P:sterol biosynthetic process"/>
    <property type="evidence" value="ECO:0007669"/>
    <property type="project" value="TreeGrafter"/>
</dbReference>
<dbReference type="Gene3D" id="3.30.70.420">
    <property type="entry name" value="Hydroxymethylglutaryl-CoA reductase, class I/II, NAD/NADP-binding domain"/>
    <property type="match status" value="1"/>
</dbReference>
<evidence type="ECO:0000256" key="2">
    <source>
        <dbReference type="ARBA" id="ARBA00012999"/>
    </source>
</evidence>
<keyword evidence="4" id="KW-0560">Oxidoreductase</keyword>
<dbReference type="InterPro" id="IPR009023">
    <property type="entry name" value="HMG_CoA_Rdtase_NAD(P)-bd_sf"/>
</dbReference>
<reference evidence="6" key="1">
    <citation type="journal article" date="2017" name="bioRxiv">
        <title>Conservation of a gene cluster reveals novel cercosporin biosynthetic mechanisms and extends production to the genus Colletotrichum.</title>
        <authorList>
            <person name="de Jonge R."/>
            <person name="Ebert M.K."/>
            <person name="Huitt-Roehl C.R."/>
            <person name="Pal P."/>
            <person name="Suttle J.C."/>
            <person name="Spanner R.E."/>
            <person name="Neubauer J.D."/>
            <person name="Jurick W.M.II."/>
            <person name="Stott K.A."/>
            <person name="Secor G.A."/>
            <person name="Thomma B.P.H.J."/>
            <person name="Van de Peer Y."/>
            <person name="Townsend C.A."/>
            <person name="Bolton M.D."/>
        </authorList>
    </citation>
    <scope>NUCLEOTIDE SEQUENCE [LARGE SCALE GENOMIC DNA]</scope>
    <source>
        <strain evidence="6">CBS538.71</strain>
    </source>
</reference>
<dbReference type="InterPro" id="IPR023074">
    <property type="entry name" value="HMG_CoA_Rdtase_cat_sf"/>
</dbReference>
<dbReference type="PANTHER" id="PTHR10572:SF24">
    <property type="entry name" value="3-HYDROXY-3-METHYLGLUTARYL-COENZYME A REDUCTASE"/>
    <property type="match status" value="1"/>
</dbReference>
<dbReference type="Proteomes" id="UP000237631">
    <property type="component" value="Unassembled WGS sequence"/>
</dbReference>
<evidence type="ECO:0000256" key="3">
    <source>
        <dbReference type="ARBA" id="ARBA00022857"/>
    </source>
</evidence>
<dbReference type="Gene3D" id="1.10.3270.10">
    <property type="entry name" value="HMGR, N-terminal domain"/>
    <property type="match status" value="1"/>
</dbReference>
<dbReference type="GO" id="GO:0015936">
    <property type="term" value="P:coenzyme A metabolic process"/>
    <property type="evidence" value="ECO:0007669"/>
    <property type="project" value="InterPro"/>
</dbReference>
<dbReference type="FunFam" id="3.30.70.420:FF:000001">
    <property type="entry name" value="3-hydroxy-3-methylglutaryl coenzyme A reductase"/>
    <property type="match status" value="1"/>
</dbReference>
<dbReference type="GO" id="GO:0008299">
    <property type="term" value="P:isoprenoid biosynthetic process"/>
    <property type="evidence" value="ECO:0007669"/>
    <property type="project" value="InterPro"/>
</dbReference>
<dbReference type="GO" id="GO:0005778">
    <property type="term" value="C:peroxisomal membrane"/>
    <property type="evidence" value="ECO:0007669"/>
    <property type="project" value="TreeGrafter"/>
</dbReference>
<dbReference type="InterPro" id="IPR023076">
    <property type="entry name" value="HMG_CoA_Rdtase_CS"/>
</dbReference>
<protein>
    <recommendedName>
        <fullName evidence="2">hydroxymethylglutaryl-CoA reductase (NADPH)</fullName>
        <ecNumber evidence="2">1.1.1.34</ecNumber>
    </recommendedName>
</protein>
<dbReference type="InterPro" id="IPR009029">
    <property type="entry name" value="HMG_CoA_Rdtase_sub-bd_dom_sf"/>
</dbReference>
<dbReference type="PROSITE" id="PS50065">
    <property type="entry name" value="HMG_COA_REDUCTASE_4"/>
    <property type="match status" value="1"/>
</dbReference>
<dbReference type="InterPro" id="IPR023282">
    <property type="entry name" value="HMG_CoA_Rdtase_N"/>
</dbReference>
<dbReference type="PROSITE" id="PS00066">
    <property type="entry name" value="HMG_COA_REDUCTASE_1"/>
    <property type="match status" value="1"/>
</dbReference>
<dbReference type="CDD" id="cd00643">
    <property type="entry name" value="HMG-CoA_reductase_classI"/>
    <property type="match status" value="1"/>
</dbReference>
<keyword evidence="3" id="KW-0521">NADP</keyword>
<evidence type="ECO:0000313" key="5">
    <source>
        <dbReference type="EMBL" id="PPJ52523.1"/>
    </source>
</evidence>
<dbReference type="PANTHER" id="PTHR10572">
    <property type="entry name" value="3-HYDROXY-3-METHYLGLUTARYL-COENZYME A REDUCTASE"/>
    <property type="match status" value="1"/>
</dbReference>
<dbReference type="PRINTS" id="PR00071">
    <property type="entry name" value="HMGCOARDTASE"/>
</dbReference>
<proteinExistence type="inferred from homology"/>
<comment type="similarity">
    <text evidence="1">Belongs to the HMG-CoA reductase family.</text>
</comment>
<organism evidence="5 6">
    <name type="scientific">Cercospora berteroae</name>
    <dbReference type="NCBI Taxonomy" id="357750"/>
    <lineage>
        <taxon>Eukaryota</taxon>
        <taxon>Fungi</taxon>
        <taxon>Dikarya</taxon>
        <taxon>Ascomycota</taxon>
        <taxon>Pezizomycotina</taxon>
        <taxon>Dothideomycetes</taxon>
        <taxon>Dothideomycetidae</taxon>
        <taxon>Mycosphaerellales</taxon>
        <taxon>Mycosphaerellaceae</taxon>
        <taxon>Cercospora</taxon>
    </lineage>
</organism>
<evidence type="ECO:0000256" key="4">
    <source>
        <dbReference type="ARBA" id="ARBA00023002"/>
    </source>
</evidence>
<gene>
    <name evidence="5" type="ORF">CBER1_10250</name>
</gene>
<dbReference type="OrthoDB" id="310654at2759"/>
<dbReference type="InterPro" id="IPR002202">
    <property type="entry name" value="HMG_CoA_Rdtase"/>
</dbReference>
<dbReference type="EC" id="1.1.1.34" evidence="2"/>
<dbReference type="Gene3D" id="3.90.770.10">
    <property type="entry name" value="3-hydroxy-3-methylglutaryl-coenzyme A Reductase, Chain A, domain 2"/>
    <property type="match status" value="1"/>
</dbReference>
<dbReference type="STRING" id="357750.A0A2S6BYH2"/>
<evidence type="ECO:0000313" key="6">
    <source>
        <dbReference type="Proteomes" id="UP000237631"/>
    </source>
</evidence>